<evidence type="ECO:0000313" key="4">
    <source>
        <dbReference type="EMBL" id="QJH95405.1"/>
    </source>
</evidence>
<dbReference type="SUPFAM" id="SSF56731">
    <property type="entry name" value="DNA primase core"/>
    <property type="match status" value="1"/>
</dbReference>
<gene>
    <name evidence="3" type="ORF">MM415A00371_0026</name>
    <name evidence="2" type="ORF">TM448A00246_0020</name>
    <name evidence="4" type="ORF">TM448B00406_0021</name>
</gene>
<dbReference type="InterPro" id="IPR007694">
    <property type="entry name" value="DNA_helicase_DnaB-like_C"/>
</dbReference>
<dbReference type="GO" id="GO:0003697">
    <property type="term" value="F:single-stranded DNA binding"/>
    <property type="evidence" value="ECO:0007669"/>
    <property type="project" value="InterPro"/>
</dbReference>
<dbReference type="PANTHER" id="PTHR12873">
    <property type="entry name" value="T7-LIKE MITOCHONDRIAL DNA HELICASE"/>
    <property type="match status" value="1"/>
</dbReference>
<keyword evidence="2" id="KW-0347">Helicase</keyword>
<dbReference type="InterPro" id="IPR027417">
    <property type="entry name" value="P-loop_NTPase"/>
</dbReference>
<dbReference type="Pfam" id="PF13155">
    <property type="entry name" value="Toprim_2"/>
    <property type="match status" value="1"/>
</dbReference>
<dbReference type="InterPro" id="IPR037068">
    <property type="entry name" value="DNA_primase_core_N_sf"/>
</dbReference>
<dbReference type="GO" id="GO:0008270">
    <property type="term" value="F:zinc ion binding"/>
    <property type="evidence" value="ECO:0007669"/>
    <property type="project" value="InterPro"/>
</dbReference>
<evidence type="ECO:0000259" key="1">
    <source>
        <dbReference type="PROSITE" id="PS51199"/>
    </source>
</evidence>
<dbReference type="EMBL" id="MT142495">
    <property type="protein sequence ID" value="QJA82764.1"/>
    <property type="molecule type" value="Genomic_DNA"/>
</dbReference>
<dbReference type="Gene3D" id="3.90.580.10">
    <property type="entry name" value="Zinc finger, CHC2-type domain"/>
    <property type="match status" value="1"/>
</dbReference>
<dbReference type="EMBL" id="MT143992">
    <property type="protein sequence ID" value="QJA45529.1"/>
    <property type="molecule type" value="Genomic_DNA"/>
</dbReference>
<keyword evidence="2" id="KW-0547">Nucleotide-binding</keyword>
<dbReference type="PANTHER" id="PTHR12873:SF0">
    <property type="entry name" value="TWINKLE MTDNA HELICASE"/>
    <property type="match status" value="1"/>
</dbReference>
<dbReference type="Gene3D" id="3.40.1360.10">
    <property type="match status" value="1"/>
</dbReference>
<dbReference type="SUPFAM" id="SSF57783">
    <property type="entry name" value="Zinc beta-ribbon"/>
    <property type="match status" value="1"/>
</dbReference>
<dbReference type="InterPro" id="IPR027032">
    <property type="entry name" value="Twinkle-like"/>
</dbReference>
<protein>
    <submittedName>
        <fullName evidence="2">Putative helicase</fullName>
    </submittedName>
</protein>
<dbReference type="GO" id="GO:0005524">
    <property type="term" value="F:ATP binding"/>
    <property type="evidence" value="ECO:0007669"/>
    <property type="project" value="InterPro"/>
</dbReference>
<dbReference type="PROSITE" id="PS51199">
    <property type="entry name" value="SF4_HELICASE"/>
    <property type="match status" value="1"/>
</dbReference>
<reference evidence="2" key="1">
    <citation type="submission" date="2020-03" db="EMBL/GenBank/DDBJ databases">
        <title>The deep terrestrial virosphere.</title>
        <authorList>
            <person name="Holmfeldt K."/>
            <person name="Nilsson E."/>
            <person name="Simone D."/>
            <person name="Lopez-Fernandez M."/>
            <person name="Wu X."/>
            <person name="de Brujin I."/>
            <person name="Lundin D."/>
            <person name="Andersson A."/>
            <person name="Bertilsson S."/>
            <person name="Dopson M."/>
        </authorList>
    </citation>
    <scope>NUCLEOTIDE SEQUENCE</scope>
    <source>
        <strain evidence="3">MM415A00371</strain>
        <strain evidence="2">TM448A00246</strain>
        <strain evidence="4">TM448B00406</strain>
    </source>
</reference>
<organism evidence="2">
    <name type="scientific">viral metagenome</name>
    <dbReference type="NCBI Taxonomy" id="1070528"/>
    <lineage>
        <taxon>unclassified sequences</taxon>
        <taxon>metagenomes</taxon>
        <taxon>organismal metagenomes</taxon>
    </lineage>
</organism>
<dbReference type="GO" id="GO:0006260">
    <property type="term" value="P:DNA replication"/>
    <property type="evidence" value="ECO:0007669"/>
    <property type="project" value="InterPro"/>
</dbReference>
<sequence length="564" mass="64730">MNVAEYLDTKNIPYKRTGNELIIICPGCGREKLYINAVNQAYHCFKCEIESTDSIYASGHFSQLMEEWGDIIQISPVKIRSSLIEKDPDFSSLVERYHFELKENRDALKYLYYRGINDESIDRFKIGYTRRYNQNWIVLPSFENNIPKLLKLRKLPPDENTELDKCIREPNGKTILFNGDILKEYDEIFLAEGEIDAITLVQNGYENTVGLTGGAKTFPSDWYDLLFKKSKFYLSLDQDAAGQMAARDVWAARLGTDRCFNIQYPDGHDANSFFLEFDKETFDKLLAHAHKFKVDGIFSLKEVLYDMYKRSLNEDNLEIIPTPWKTLNKLIGGGVSKQKLIIIGGIPAVGKTSFCLQTCFDLVKNYSMPSLYFCLEMPEWSLGTKIIQMHKDLRIEEIQFSDALIYAMEFGDMPLYFGYAPKLTPIIFYNTVEQARNRFGIETVAFDNLQLLVRSDKESDYGKATQMFREMSIALNLIVFLISQPRKMNSEENPTYDVLKGTSAIAADADYVILLHRKRDTEGGQSFDPMTTVIVDKARFNTGGRCNLYFEGAKSKFIEIGDMV</sequence>
<dbReference type="SUPFAM" id="SSF52540">
    <property type="entry name" value="P-loop containing nucleoside triphosphate hydrolases"/>
    <property type="match status" value="1"/>
</dbReference>
<dbReference type="CDD" id="cd01029">
    <property type="entry name" value="TOPRIM_primases"/>
    <property type="match status" value="1"/>
</dbReference>
<keyword evidence="2" id="KW-0378">Hydrolase</keyword>
<dbReference type="InterPro" id="IPR034154">
    <property type="entry name" value="TOPRIM_DnaG/twinkle"/>
</dbReference>
<accession>A0A6H1ZDI8</accession>
<dbReference type="Gene3D" id="3.40.50.300">
    <property type="entry name" value="P-loop containing nucleotide triphosphate hydrolases"/>
    <property type="match status" value="1"/>
</dbReference>
<dbReference type="Gene3D" id="3.90.980.10">
    <property type="entry name" value="DNA primase, catalytic core, N-terminal domain"/>
    <property type="match status" value="1"/>
</dbReference>
<proteinExistence type="predicted"/>
<evidence type="ECO:0000313" key="3">
    <source>
        <dbReference type="EMBL" id="QJA82764.1"/>
    </source>
</evidence>
<dbReference type="GO" id="GO:0043139">
    <property type="term" value="F:5'-3' DNA helicase activity"/>
    <property type="evidence" value="ECO:0007669"/>
    <property type="project" value="InterPro"/>
</dbReference>
<keyword evidence="2" id="KW-0067">ATP-binding</keyword>
<feature type="domain" description="SF4 helicase" evidence="1">
    <location>
        <begin position="313"/>
        <end position="564"/>
    </location>
</feature>
<dbReference type="PRINTS" id="PR01874">
    <property type="entry name" value="DNAREPAIRADA"/>
</dbReference>
<dbReference type="AlphaFoldDB" id="A0A6H1ZDI8"/>
<name>A0A6H1ZDI8_9ZZZZ</name>
<dbReference type="EMBL" id="MT144619">
    <property type="protein sequence ID" value="QJH95405.1"/>
    <property type="molecule type" value="Genomic_DNA"/>
</dbReference>
<evidence type="ECO:0000313" key="2">
    <source>
        <dbReference type="EMBL" id="QJA45529.1"/>
    </source>
</evidence>
<dbReference type="InterPro" id="IPR036977">
    <property type="entry name" value="DNA_primase_Znf_CHC2"/>
</dbReference>
<dbReference type="Pfam" id="PF03796">
    <property type="entry name" value="DnaB_C"/>
    <property type="match status" value="1"/>
</dbReference>